<gene>
    <name evidence="2" type="ORF">MNBD_GAMMA11-2909</name>
</gene>
<feature type="transmembrane region" description="Helical" evidence="1">
    <location>
        <begin position="136"/>
        <end position="155"/>
    </location>
</feature>
<feature type="transmembrane region" description="Helical" evidence="1">
    <location>
        <begin position="104"/>
        <end position="124"/>
    </location>
</feature>
<evidence type="ECO:0000313" key="2">
    <source>
        <dbReference type="EMBL" id="VAW59526.1"/>
    </source>
</evidence>
<organism evidence="2">
    <name type="scientific">hydrothermal vent metagenome</name>
    <dbReference type="NCBI Taxonomy" id="652676"/>
    <lineage>
        <taxon>unclassified sequences</taxon>
        <taxon>metagenomes</taxon>
        <taxon>ecological metagenomes</taxon>
    </lineage>
</organism>
<evidence type="ECO:0000256" key="1">
    <source>
        <dbReference type="SAM" id="Phobius"/>
    </source>
</evidence>
<feature type="transmembrane region" description="Helical" evidence="1">
    <location>
        <begin position="197"/>
        <end position="218"/>
    </location>
</feature>
<accession>A0A3B0XT49</accession>
<keyword evidence="1" id="KW-0812">Transmembrane</keyword>
<feature type="transmembrane region" description="Helical" evidence="1">
    <location>
        <begin position="162"/>
        <end position="185"/>
    </location>
</feature>
<proteinExistence type="predicted"/>
<keyword evidence="1" id="KW-0472">Membrane</keyword>
<dbReference type="EMBL" id="UOFG01000087">
    <property type="protein sequence ID" value="VAW59526.1"/>
    <property type="molecule type" value="Genomic_DNA"/>
</dbReference>
<feature type="transmembrane region" description="Helical" evidence="1">
    <location>
        <begin position="6"/>
        <end position="25"/>
    </location>
</feature>
<reference evidence="2" key="1">
    <citation type="submission" date="2018-06" db="EMBL/GenBank/DDBJ databases">
        <authorList>
            <person name="Zhirakovskaya E."/>
        </authorList>
    </citation>
    <scope>NUCLEOTIDE SEQUENCE</scope>
</reference>
<feature type="transmembrane region" description="Helical" evidence="1">
    <location>
        <begin position="37"/>
        <end position="56"/>
    </location>
</feature>
<keyword evidence="1" id="KW-1133">Transmembrane helix</keyword>
<protein>
    <submittedName>
        <fullName evidence="2">Uncharacterized protein</fullName>
    </submittedName>
</protein>
<dbReference type="AlphaFoldDB" id="A0A3B0XT49"/>
<sequence>MSPLNTNWLMAGLDILMIAYTLWVVSPVNSPDSRKKPLWRIGTALLIWLVLLHTGLSNQVIFAEDISGVSFLSVIFAAVGATGILLLGISAVRKILFDMSQAQLLLMQGIRVFFGAIFLTQASLGSMPLLFGIIDGWMHICAGFLGLIAAFMLMQSRCATKYVWFANLFGLADILIVASTLSLFILEDITPHGSMMYAVFLPAPLWFWFHLISMYRLAGNGLSLNQSVK</sequence>
<feature type="transmembrane region" description="Helical" evidence="1">
    <location>
        <begin position="68"/>
        <end position="92"/>
    </location>
</feature>
<name>A0A3B0XT49_9ZZZZ</name>